<comment type="similarity">
    <text evidence="2">Belongs to the glycosyl hydrolase 7 (cellulase C) family.</text>
</comment>
<feature type="region of interest" description="Disordered" evidence="10">
    <location>
        <begin position="312"/>
        <end position="339"/>
    </location>
</feature>
<dbReference type="InterPro" id="IPR037019">
    <property type="entry name" value="Glyco_hydro_7_sf"/>
</dbReference>
<dbReference type="Pfam" id="PF00840">
    <property type="entry name" value="Glyco_hydro_7"/>
    <property type="match status" value="1"/>
</dbReference>
<keyword evidence="9" id="KW-0624">Polysaccharide degradation</keyword>
<proteinExistence type="inferred from homology"/>
<evidence type="ECO:0000256" key="7">
    <source>
        <dbReference type="ARBA" id="ARBA00023277"/>
    </source>
</evidence>
<evidence type="ECO:0000256" key="9">
    <source>
        <dbReference type="ARBA" id="ARBA00023326"/>
    </source>
</evidence>
<dbReference type="EMBL" id="JBGBPQ010000003">
    <property type="protein sequence ID" value="KAL1526280.1"/>
    <property type="molecule type" value="Genomic_DNA"/>
</dbReference>
<evidence type="ECO:0000256" key="2">
    <source>
        <dbReference type="ARBA" id="ARBA00006044"/>
    </source>
</evidence>
<reference evidence="12 13" key="1">
    <citation type="journal article" date="2024" name="Science">
        <title>Giant polyketide synthase enzymes in the biosynthesis of giant marine polyether toxins.</title>
        <authorList>
            <person name="Fallon T.R."/>
            <person name="Shende V.V."/>
            <person name="Wierzbicki I.H."/>
            <person name="Pendleton A.L."/>
            <person name="Watervoot N.F."/>
            <person name="Auber R.P."/>
            <person name="Gonzalez D.J."/>
            <person name="Wisecaver J.H."/>
            <person name="Moore B.S."/>
        </authorList>
    </citation>
    <scope>NUCLEOTIDE SEQUENCE [LARGE SCALE GENOMIC DNA]</scope>
    <source>
        <strain evidence="12 13">12B1</strain>
    </source>
</reference>
<evidence type="ECO:0000313" key="13">
    <source>
        <dbReference type="Proteomes" id="UP001515480"/>
    </source>
</evidence>
<dbReference type="GO" id="GO:0030245">
    <property type="term" value="P:cellulose catabolic process"/>
    <property type="evidence" value="ECO:0007669"/>
    <property type="project" value="UniProtKB-KW"/>
</dbReference>
<evidence type="ECO:0000256" key="8">
    <source>
        <dbReference type="ARBA" id="ARBA00023295"/>
    </source>
</evidence>
<dbReference type="GO" id="GO:0016162">
    <property type="term" value="F:cellulose 1,4-beta-cellobiosidase activity"/>
    <property type="evidence" value="ECO:0007669"/>
    <property type="project" value="UniProtKB-EC"/>
</dbReference>
<dbReference type="Pfam" id="PF14295">
    <property type="entry name" value="PAN_4"/>
    <property type="match status" value="2"/>
</dbReference>
<evidence type="ECO:0000256" key="4">
    <source>
        <dbReference type="ARBA" id="ARBA00022729"/>
    </source>
</evidence>
<dbReference type="AlphaFoldDB" id="A0AB34JX64"/>
<dbReference type="InterPro" id="IPR001722">
    <property type="entry name" value="Glyco_hydro_7"/>
</dbReference>
<dbReference type="InterPro" id="IPR003609">
    <property type="entry name" value="Pan_app"/>
</dbReference>
<dbReference type="PROSITE" id="PS50948">
    <property type="entry name" value="PAN"/>
    <property type="match status" value="1"/>
</dbReference>
<keyword evidence="4" id="KW-0732">Signal</keyword>
<sequence>MVPVLALICAIGAPNLSNRSNIPLHGVELLGRHPGVTAAAQGAYVKTTRYGPYPEGFAQENYNGYEGTIQGTQTKLSVAGNVRAYWVNDSTKHSWAQISYKKFNVLGKALQFTVDMSGVDCGCNAAFYLVAMDTTSTGESGYCDIQGGGGRACLEVDILEGNRKAIQSTLHTQQGSGTDGTCNSYGCASNWGKNDQGNYGTQSAVDSSMPYDVSASFDGSGHMNIDITQGGQVRNFWSVATAGNGRPGVPEDASQRVAQAMRNGMVLVVSLWKASDNMAWLNGACNSNYPVCDLNSAQVVYSNLRVVGDVAPSPPLPPSPPPPPPSPPSPPSPPHPPPATTCNVKSNTQCLGNDIRNAQWVNSSAECCSLCLKSLSCVAWTYDRGYDQLCHLKGSCISNQYDDNCDSGFTSSPTSDVCTMQSNTRCNGNDIRDAGVADSAAACCSICQATEGCKAWTWDRGYDRHCNLKTVCSWPSLDSNTDSGVLNPAQRSR</sequence>
<dbReference type="InterPro" id="IPR013320">
    <property type="entry name" value="ConA-like_dom_sf"/>
</dbReference>
<keyword evidence="6" id="KW-0136">Cellulose degradation</keyword>
<evidence type="ECO:0000256" key="3">
    <source>
        <dbReference type="ARBA" id="ARBA00012561"/>
    </source>
</evidence>
<evidence type="ECO:0000259" key="11">
    <source>
        <dbReference type="PROSITE" id="PS50948"/>
    </source>
</evidence>
<dbReference type="Gene3D" id="2.70.100.10">
    <property type="entry name" value="Glycoside hydrolase, family 7, domain"/>
    <property type="match status" value="1"/>
</dbReference>
<feature type="domain" description="Apple" evidence="11">
    <location>
        <begin position="342"/>
        <end position="405"/>
    </location>
</feature>
<evidence type="ECO:0000256" key="5">
    <source>
        <dbReference type="ARBA" id="ARBA00022801"/>
    </source>
</evidence>
<dbReference type="SUPFAM" id="SSF49899">
    <property type="entry name" value="Concanavalin A-like lectins/glucanases"/>
    <property type="match status" value="1"/>
</dbReference>
<name>A0AB34JX64_PRYPA</name>
<dbReference type="PANTHER" id="PTHR33753:SF2">
    <property type="entry name" value="GLYCOSIDE HYDROLASE FAMILY 7 PROTEIN"/>
    <property type="match status" value="1"/>
</dbReference>
<evidence type="ECO:0000256" key="1">
    <source>
        <dbReference type="ARBA" id="ARBA00001641"/>
    </source>
</evidence>
<accession>A0AB34JX64</accession>
<keyword evidence="8" id="KW-0326">Glycosidase</keyword>
<evidence type="ECO:0000256" key="6">
    <source>
        <dbReference type="ARBA" id="ARBA00023001"/>
    </source>
</evidence>
<dbReference type="EC" id="3.2.1.91" evidence="3"/>
<evidence type="ECO:0000313" key="12">
    <source>
        <dbReference type="EMBL" id="KAL1526280.1"/>
    </source>
</evidence>
<dbReference type="PANTHER" id="PTHR33753">
    <property type="entry name" value="1,4-BETA-D-GLUCAN CELLOBIOHYDROLASE B"/>
    <property type="match status" value="1"/>
</dbReference>
<keyword evidence="5" id="KW-0378">Hydrolase</keyword>
<protein>
    <recommendedName>
        <fullName evidence="3">cellulose 1,4-beta-cellobiosidase (non-reducing end)</fullName>
        <ecNumber evidence="3">3.2.1.91</ecNumber>
    </recommendedName>
</protein>
<comment type="caution">
    <text evidence="12">The sequence shown here is derived from an EMBL/GenBank/DDBJ whole genome shotgun (WGS) entry which is preliminary data.</text>
</comment>
<keyword evidence="13" id="KW-1185">Reference proteome</keyword>
<keyword evidence="7" id="KW-0119">Carbohydrate metabolism</keyword>
<dbReference type="Proteomes" id="UP001515480">
    <property type="component" value="Unassembled WGS sequence"/>
</dbReference>
<dbReference type="Gene3D" id="3.50.4.10">
    <property type="entry name" value="Hepatocyte Growth Factor"/>
    <property type="match status" value="2"/>
</dbReference>
<organism evidence="12 13">
    <name type="scientific">Prymnesium parvum</name>
    <name type="common">Toxic golden alga</name>
    <dbReference type="NCBI Taxonomy" id="97485"/>
    <lineage>
        <taxon>Eukaryota</taxon>
        <taxon>Haptista</taxon>
        <taxon>Haptophyta</taxon>
        <taxon>Prymnesiophyceae</taxon>
        <taxon>Prymnesiales</taxon>
        <taxon>Prymnesiaceae</taxon>
        <taxon>Prymnesium</taxon>
    </lineage>
</organism>
<gene>
    <name evidence="12" type="ORF">AB1Y20_014998</name>
</gene>
<comment type="catalytic activity">
    <reaction evidence="1">
        <text>Hydrolysis of (1-&gt;4)-beta-D-glucosidic linkages in cellulose and cellotetraose, releasing cellobiose from the non-reducing ends of the chains.</text>
        <dbReference type="EC" id="3.2.1.91"/>
    </reaction>
</comment>
<evidence type="ECO:0000256" key="10">
    <source>
        <dbReference type="SAM" id="MobiDB-lite"/>
    </source>
</evidence>